<dbReference type="RefSeq" id="WP_317052350.1">
    <property type="nucleotide sequence ID" value="NZ_CP140878.1"/>
</dbReference>
<evidence type="ECO:0000313" key="2">
    <source>
        <dbReference type="Proteomes" id="UP001280415"/>
    </source>
</evidence>
<reference evidence="1" key="1">
    <citation type="journal article" date="2023" name="PeerJ">
        <title>Selection and evaluation of lactic acid bacteria from chicken feces in Thailand as potential probiotics.</title>
        <authorList>
            <person name="Khurajog B."/>
            <person name="Disastra Y."/>
            <person name="Lawwyne L.D."/>
            <person name="Sirichokchatchawan W."/>
            <person name="Niyomtham W."/>
            <person name="Yindee J."/>
            <person name="Hampson D.J."/>
            <person name="Prapasarakul N."/>
        </authorList>
    </citation>
    <scope>NUCLEOTIDE SEQUENCE</scope>
    <source>
        <strain evidence="1">BF14</strain>
    </source>
</reference>
<protein>
    <recommendedName>
        <fullName evidence="3">Accessory Sec system protein Asp3</fullName>
    </recommendedName>
</protein>
<proteinExistence type="predicted"/>
<evidence type="ECO:0000313" key="1">
    <source>
        <dbReference type="EMBL" id="MDV2911760.1"/>
    </source>
</evidence>
<name>A0AAW8YQU8_PEDAC</name>
<accession>A0AAW8YQU8</accession>
<gene>
    <name evidence="1" type="ORF">R0H03_07780</name>
</gene>
<organism evidence="1 2">
    <name type="scientific">Pediococcus acidilactici</name>
    <dbReference type="NCBI Taxonomy" id="1254"/>
    <lineage>
        <taxon>Bacteria</taxon>
        <taxon>Bacillati</taxon>
        <taxon>Bacillota</taxon>
        <taxon>Bacilli</taxon>
        <taxon>Lactobacillales</taxon>
        <taxon>Lactobacillaceae</taxon>
        <taxon>Pediococcus</taxon>
        <taxon>Pediococcus acidilactici group</taxon>
    </lineage>
</organism>
<evidence type="ECO:0008006" key="3">
    <source>
        <dbReference type="Google" id="ProtNLM"/>
    </source>
</evidence>
<dbReference type="EMBL" id="JAWJAX010000009">
    <property type="protein sequence ID" value="MDV2911760.1"/>
    <property type="molecule type" value="Genomic_DNA"/>
</dbReference>
<reference evidence="1" key="2">
    <citation type="submission" date="2023-10" db="EMBL/GenBank/DDBJ databases">
        <authorList>
            <person name="Khurajog B."/>
        </authorList>
    </citation>
    <scope>NUCLEOTIDE SEQUENCE</scope>
    <source>
        <strain evidence="1">BF14</strain>
    </source>
</reference>
<comment type="caution">
    <text evidence="1">The sequence shown here is derived from an EMBL/GenBank/DDBJ whole genome shotgun (WGS) entry which is preliminary data.</text>
</comment>
<dbReference type="AlphaFoldDB" id="A0AAW8YQU8"/>
<dbReference type="Proteomes" id="UP001280415">
    <property type="component" value="Unassembled WGS sequence"/>
</dbReference>
<sequence length="267" mass="30971">MNKKTVKELICDRYWEYRHYTEKNDSVAIFLKKDSLRAYFLIQFGQDGRILFPGAVPFKPNEYSMWDFNEEEQKIVILDKNGNENQRVDIPIEWINGIQRIFLTGEAKGDALVCEKSTNKRKSHPYFLGGTQVFITSRKFVTLDLIHDLSRLGFNIKISNHQVASYNFFSDTFEYIIQHPQLQKIIISNTGKLEVKLPQNHQLLISKDCGPSSIAYLTGNRAPILELLSSVLMENNQHLLNSEDNRAEEEIFQAVLQTQFSDRYELG</sequence>